<keyword evidence="2" id="KW-0812">Transmembrane</keyword>
<feature type="region of interest" description="Disordered" evidence="1">
    <location>
        <begin position="409"/>
        <end position="506"/>
    </location>
</feature>
<dbReference type="Gene3D" id="2.30.30.40">
    <property type="entry name" value="SH3 Domains"/>
    <property type="match status" value="1"/>
</dbReference>
<accession>A0A292Q604</accession>
<evidence type="ECO:0000313" key="3">
    <source>
        <dbReference type="EMBL" id="CUS14348.1"/>
    </source>
</evidence>
<organism evidence="3 4">
    <name type="scientific">Tuber aestivum</name>
    <name type="common">summer truffle</name>
    <dbReference type="NCBI Taxonomy" id="59557"/>
    <lineage>
        <taxon>Eukaryota</taxon>
        <taxon>Fungi</taxon>
        <taxon>Dikarya</taxon>
        <taxon>Ascomycota</taxon>
        <taxon>Pezizomycotina</taxon>
        <taxon>Pezizomycetes</taxon>
        <taxon>Pezizales</taxon>
        <taxon>Tuberaceae</taxon>
        <taxon>Tuber</taxon>
    </lineage>
</organism>
<dbReference type="InterPro" id="IPR036028">
    <property type="entry name" value="SH3-like_dom_sf"/>
</dbReference>
<feature type="compositionally biased region" description="Polar residues" evidence="1">
    <location>
        <begin position="469"/>
        <end position="487"/>
    </location>
</feature>
<dbReference type="SUPFAM" id="SSF50044">
    <property type="entry name" value="SH3-domain"/>
    <property type="match status" value="1"/>
</dbReference>
<evidence type="ECO:0000256" key="1">
    <source>
        <dbReference type="SAM" id="MobiDB-lite"/>
    </source>
</evidence>
<dbReference type="PANTHER" id="PTHR16861">
    <property type="entry name" value="GLYCOPROTEIN 38"/>
    <property type="match status" value="1"/>
</dbReference>
<evidence type="ECO:0000256" key="2">
    <source>
        <dbReference type="SAM" id="Phobius"/>
    </source>
</evidence>
<feature type="compositionally biased region" description="Low complexity" evidence="1">
    <location>
        <begin position="299"/>
        <end position="311"/>
    </location>
</feature>
<proteinExistence type="predicted"/>
<reference evidence="3" key="1">
    <citation type="submission" date="2015-10" db="EMBL/GenBank/DDBJ databases">
        <authorList>
            <person name="Regsiter A."/>
            <person name="william w."/>
        </authorList>
    </citation>
    <scope>NUCLEOTIDE SEQUENCE</scope>
    <source>
        <strain evidence="3">Montdore</strain>
    </source>
</reference>
<dbReference type="AlphaFoldDB" id="A0A292Q604"/>
<dbReference type="CDD" id="cd12087">
    <property type="entry name" value="TM_EGFR-like"/>
    <property type="match status" value="1"/>
</dbReference>
<feature type="region of interest" description="Disordered" evidence="1">
    <location>
        <begin position="621"/>
        <end position="684"/>
    </location>
</feature>
<keyword evidence="4" id="KW-1185">Reference proteome</keyword>
<sequence>MSVERIACIGRRSSDCYPYAPDTIDRAAVGLTIPSDCDAFAESTSNMPSPRYQNRRTTLSGASFVILSTLLVPLAAAQAAGSCIPLSTSRTCAAFNRSSISTSAALFGSFPFLQYVANIEQFDNQFEQYIKQDYAKHKFQELFGCSNLTLSNTTELYARYTRSVLCSRMIQDSRRLCSLSNQDSTPICADTCAEFAISEQIIISNEDTCGSSSANTLDFIRSDFTICALPSDSLSGRCIQGEENESYNCGYNENLPGLCLYCASGSPNSTDTCCYNSNAQKRCADVDLPTATALPPIFTTTLSPSASSSPGSGTGGSGRGSGGGSGLSAGAIAGITIGALVGVALVAFLVLFYRRRRHGAPAPAFTQPTRTYRSPSITFNPVASNVHAQGYEVLAGGRIARMSALEATNIASESDPSSPAVIASGGRRVIGNSSSSSDFGLEDSPESHNQRKYSPQGRPLHPPPRDRNASLSSTSILASENPTSPITDSDRGLASPQFPSPQSEQLPFFKDYYSSDDMHPGDKVAVLWAYAPRAPDEFELERGDMIKIVGIWDDGWATGVRLGERAEDFINRRHMRDSGISASQMSQRRASSPPPRGEVKAFPLVCVCLPEHWHKTIESDTQGAEFASQAMSDPAEGSSMKEGRLPDDSNTERSFTPERRLTLKGSSRFREDLNVPRTGSSPPP</sequence>
<dbReference type="PANTHER" id="PTHR16861:SF4">
    <property type="entry name" value="SH3 DOMAIN PROTEIN (AFU_ORTHOLOGUE AFUA_1G13610)"/>
    <property type="match status" value="1"/>
</dbReference>
<evidence type="ECO:0000313" key="4">
    <source>
        <dbReference type="Proteomes" id="UP001412239"/>
    </source>
</evidence>
<feature type="region of interest" description="Disordered" evidence="1">
    <location>
        <begin position="299"/>
        <end position="323"/>
    </location>
</feature>
<feature type="compositionally biased region" description="Basic and acidic residues" evidence="1">
    <location>
        <begin position="639"/>
        <end position="661"/>
    </location>
</feature>
<feature type="transmembrane region" description="Helical" evidence="2">
    <location>
        <begin position="59"/>
        <end position="80"/>
    </location>
</feature>
<feature type="transmembrane region" description="Helical" evidence="2">
    <location>
        <begin position="331"/>
        <end position="353"/>
    </location>
</feature>
<protein>
    <recommendedName>
        <fullName evidence="5">SH3 domain-containing protein</fullName>
    </recommendedName>
</protein>
<gene>
    <name evidence="3" type="ORF">GSTUAT00001638001</name>
</gene>
<dbReference type="Proteomes" id="UP001412239">
    <property type="component" value="Unassembled WGS sequence"/>
</dbReference>
<feature type="compositionally biased region" description="Low complexity" evidence="1">
    <location>
        <begin position="581"/>
        <end position="591"/>
    </location>
</feature>
<feature type="region of interest" description="Disordered" evidence="1">
    <location>
        <begin position="578"/>
        <end position="597"/>
    </location>
</feature>
<name>A0A292Q604_9PEZI</name>
<evidence type="ECO:0008006" key="5">
    <source>
        <dbReference type="Google" id="ProtNLM"/>
    </source>
</evidence>
<dbReference type="EMBL" id="LN890960">
    <property type="protein sequence ID" value="CUS14348.1"/>
    <property type="molecule type" value="Genomic_DNA"/>
</dbReference>
<keyword evidence="2" id="KW-0472">Membrane</keyword>
<keyword evidence="2" id="KW-1133">Transmembrane helix</keyword>
<feature type="compositionally biased region" description="Gly residues" evidence="1">
    <location>
        <begin position="312"/>
        <end position="323"/>
    </location>
</feature>